<dbReference type="InterPro" id="IPR051013">
    <property type="entry name" value="MBL_superfamily_lactonases"/>
</dbReference>
<keyword evidence="7" id="KW-1185">Reference proteome</keyword>
<name>A0ABN2T2V0_9ACTN</name>
<dbReference type="InterPro" id="IPR001279">
    <property type="entry name" value="Metallo-B-lactamas"/>
</dbReference>
<keyword evidence="4" id="KW-0862">Zinc</keyword>
<comment type="similarity">
    <text evidence="1">Belongs to the metallo-beta-lactamase superfamily.</text>
</comment>
<proteinExistence type="inferred from homology"/>
<evidence type="ECO:0000256" key="2">
    <source>
        <dbReference type="ARBA" id="ARBA00022723"/>
    </source>
</evidence>
<dbReference type="SMART" id="SM00849">
    <property type="entry name" value="Lactamase_B"/>
    <property type="match status" value="1"/>
</dbReference>
<reference evidence="6 7" key="1">
    <citation type="journal article" date="2019" name="Int. J. Syst. Evol. Microbiol.">
        <title>The Global Catalogue of Microorganisms (GCM) 10K type strain sequencing project: providing services to taxonomists for standard genome sequencing and annotation.</title>
        <authorList>
            <consortium name="The Broad Institute Genomics Platform"/>
            <consortium name="The Broad Institute Genome Sequencing Center for Infectious Disease"/>
            <person name="Wu L."/>
            <person name="Ma J."/>
        </authorList>
    </citation>
    <scope>NUCLEOTIDE SEQUENCE [LARGE SCALE GENOMIC DNA]</scope>
    <source>
        <strain evidence="6 7">JCM 16013</strain>
    </source>
</reference>
<dbReference type="CDD" id="cd07742">
    <property type="entry name" value="metallo-hydrolase-like_MBL-fold"/>
    <property type="match status" value="1"/>
</dbReference>
<evidence type="ECO:0000256" key="4">
    <source>
        <dbReference type="ARBA" id="ARBA00022833"/>
    </source>
</evidence>
<sequence length="274" mass="30677">MRIHHINCGSMREITADGCDSRHAVCHCLLLETDRDGLILVESGLGTADVTTPERTLSEEFIGRAQPVCDLDETALHQVRKLGFDPADVRHIVLTHLDLDHAGGLPDFPDARVHLMEAEHRAALSAPGAHPEDRVRYRPAHWAHRPDWVPYSPRLGESWFGFDAVRPLDGVDAEVFLVPLGGHTAGHSAVAVRDADADRWLLHCGDAYYFHGEIDPDNPRVHPEMNILAQVAEVDRPLRIANHARLRELVRQHGAEVEVFSAHDPWEFARYGEM</sequence>
<evidence type="ECO:0000313" key="6">
    <source>
        <dbReference type="EMBL" id="GAA1997471.1"/>
    </source>
</evidence>
<dbReference type="Gene3D" id="3.60.15.10">
    <property type="entry name" value="Ribonuclease Z/Hydroxyacylglutathione hydrolase-like"/>
    <property type="match status" value="1"/>
</dbReference>
<dbReference type="PANTHER" id="PTHR42978:SF3">
    <property type="entry name" value="BLR3078 PROTEIN"/>
    <property type="match status" value="1"/>
</dbReference>
<comment type="caution">
    <text evidence="6">The sequence shown here is derived from an EMBL/GenBank/DDBJ whole genome shotgun (WGS) entry which is preliminary data.</text>
</comment>
<accession>A0ABN2T2V0</accession>
<protein>
    <submittedName>
        <fullName evidence="6">MBL fold metallo-hydrolase</fullName>
    </submittedName>
</protein>
<evidence type="ECO:0000313" key="7">
    <source>
        <dbReference type="Proteomes" id="UP001499854"/>
    </source>
</evidence>
<evidence type="ECO:0000259" key="5">
    <source>
        <dbReference type="SMART" id="SM00849"/>
    </source>
</evidence>
<dbReference type="Pfam" id="PF00753">
    <property type="entry name" value="Lactamase_B"/>
    <property type="match status" value="1"/>
</dbReference>
<evidence type="ECO:0000256" key="1">
    <source>
        <dbReference type="ARBA" id="ARBA00007749"/>
    </source>
</evidence>
<gene>
    <name evidence="6" type="ORF">GCM10009838_73400</name>
</gene>
<dbReference type="SUPFAM" id="SSF56281">
    <property type="entry name" value="Metallo-hydrolase/oxidoreductase"/>
    <property type="match status" value="1"/>
</dbReference>
<dbReference type="Proteomes" id="UP001499854">
    <property type="component" value="Unassembled WGS sequence"/>
</dbReference>
<keyword evidence="2" id="KW-0479">Metal-binding</keyword>
<organism evidence="6 7">
    <name type="scientific">Catenulispora subtropica</name>
    <dbReference type="NCBI Taxonomy" id="450798"/>
    <lineage>
        <taxon>Bacteria</taxon>
        <taxon>Bacillati</taxon>
        <taxon>Actinomycetota</taxon>
        <taxon>Actinomycetes</taxon>
        <taxon>Catenulisporales</taxon>
        <taxon>Catenulisporaceae</taxon>
        <taxon>Catenulispora</taxon>
    </lineage>
</organism>
<dbReference type="InterPro" id="IPR036866">
    <property type="entry name" value="RibonucZ/Hydroxyglut_hydro"/>
</dbReference>
<dbReference type="PANTHER" id="PTHR42978">
    <property type="entry name" value="QUORUM-QUENCHING LACTONASE YTNP-RELATED-RELATED"/>
    <property type="match status" value="1"/>
</dbReference>
<evidence type="ECO:0000256" key="3">
    <source>
        <dbReference type="ARBA" id="ARBA00022801"/>
    </source>
</evidence>
<feature type="domain" description="Metallo-beta-lactamase" evidence="5">
    <location>
        <begin position="25"/>
        <end position="263"/>
    </location>
</feature>
<dbReference type="EMBL" id="BAAAQM010000060">
    <property type="protein sequence ID" value="GAA1997471.1"/>
    <property type="molecule type" value="Genomic_DNA"/>
</dbReference>
<dbReference type="RefSeq" id="WP_344661792.1">
    <property type="nucleotide sequence ID" value="NZ_BAAAQM010000060.1"/>
</dbReference>
<keyword evidence="3" id="KW-0378">Hydrolase</keyword>